<dbReference type="InterPro" id="IPR014710">
    <property type="entry name" value="RmlC-like_jellyroll"/>
</dbReference>
<keyword evidence="1" id="KW-0479">Metal-binding</keyword>
<keyword evidence="3" id="KW-0413">Isomerase</keyword>
<dbReference type="GO" id="GO:0046872">
    <property type="term" value="F:metal ion binding"/>
    <property type="evidence" value="ECO:0007669"/>
    <property type="project" value="UniProtKB-KW"/>
</dbReference>
<dbReference type="InterPro" id="IPR016847">
    <property type="entry name" value="Man6P_Isoase_Firm_lng_prd"/>
</dbReference>
<dbReference type="Gene3D" id="2.60.120.10">
    <property type="entry name" value="Jelly Rolls"/>
    <property type="match status" value="1"/>
</dbReference>
<dbReference type="RefSeq" id="WP_089333997.1">
    <property type="nucleotide sequence ID" value="NZ_FZNS01000012.1"/>
</dbReference>
<dbReference type="SUPFAM" id="SSF51182">
    <property type="entry name" value="RmlC-like cupins"/>
    <property type="match status" value="1"/>
</dbReference>
<dbReference type="AlphaFoldDB" id="A0A239AFW1"/>
<evidence type="ECO:0000256" key="1">
    <source>
        <dbReference type="ARBA" id="ARBA00022723"/>
    </source>
</evidence>
<name>A0A239AFW1_9BACT</name>
<sequence>MRSSNYDKFPFVPVAAKADACQTGWPAIIEALRTALEAASSAPGQPLVLAVECYPGTNLELLQQQLRPGLPANQWLVADDYYRRPAEIDLLVAGSLTNDPVFGRLNGLLIADFFDPERLHQAQETLATAAGQLVVLVGTGATLVYPAPALVVYADLARWEIQLRQRRGEIGNLGSHNFTEKASLKYKRAFFVDWRAADRLKKQVLPQADFLLDTNDSTVPKLISGADLRAGLAATVRRPFRVVPFFDPGPWGGQWLREVCDLPDGPANYAWGFDCVPEENSLLLGFGEARVEIPSINLVFAHPRELLGEAVHGRFGTEFPIRFDFLDTMGGGNLSLQVHPLTEYAHDQFGLAYTQDESYYLLAAEPDAVVYLGLKENVNVPAMVADLQRAQEDGGAPFPAAKYINEFPARQHDHFLIPAGTIHCSGANAMVLEISATPYIFTFKLWDWERLGLDGRPRPIHLAHGAANIAPDRTTTWVTDHLVNHVEPVACGPGWREERTGLHEREFIETRRHWFTGVVPHHTQGGVQVLNLVQGAEALVESPSQAFEPFVVHYAETFIVPAVVGAYTIRPHGPATGTECATLKAYVRTQP</sequence>
<dbReference type="InterPro" id="IPR011051">
    <property type="entry name" value="RmlC_Cupin_sf"/>
</dbReference>
<dbReference type="CDD" id="cd07010">
    <property type="entry name" value="cupin_PMI_type_I_N_bac"/>
    <property type="match status" value="1"/>
</dbReference>
<dbReference type="InterPro" id="IPR051804">
    <property type="entry name" value="Carb_Metab_Reg_Kinase/Isom"/>
</dbReference>
<dbReference type="EMBL" id="FZNS01000012">
    <property type="protein sequence ID" value="SNR94261.1"/>
    <property type="molecule type" value="Genomic_DNA"/>
</dbReference>
<dbReference type="Proteomes" id="UP000198310">
    <property type="component" value="Unassembled WGS sequence"/>
</dbReference>
<reference evidence="4" key="1">
    <citation type="submission" date="2017-06" db="EMBL/GenBank/DDBJ databases">
        <authorList>
            <person name="Varghese N."/>
            <person name="Submissions S."/>
        </authorList>
    </citation>
    <scope>NUCLEOTIDE SEQUENCE [LARGE SCALE GENOMIC DNA]</scope>
    <source>
        <strain evidence="4">DSM 28041</strain>
    </source>
</reference>
<protein>
    <submittedName>
        <fullName evidence="3">Mannose-6-phosphate isomerase, class I</fullName>
    </submittedName>
</protein>
<dbReference type="GO" id="GO:0016853">
    <property type="term" value="F:isomerase activity"/>
    <property type="evidence" value="ECO:0007669"/>
    <property type="project" value="UniProtKB-KW"/>
</dbReference>
<dbReference type="PANTHER" id="PTHR42742:SF3">
    <property type="entry name" value="FRUCTOKINASE"/>
    <property type="match status" value="1"/>
</dbReference>
<proteinExistence type="predicted"/>
<evidence type="ECO:0000256" key="2">
    <source>
        <dbReference type="ARBA" id="ARBA00022833"/>
    </source>
</evidence>
<keyword evidence="2" id="KW-0862">Zinc</keyword>
<evidence type="ECO:0000313" key="4">
    <source>
        <dbReference type="Proteomes" id="UP000198310"/>
    </source>
</evidence>
<accession>A0A239AFW1</accession>
<gene>
    <name evidence="3" type="ORF">SAMN06269173_11243</name>
</gene>
<evidence type="ECO:0000313" key="3">
    <source>
        <dbReference type="EMBL" id="SNR94261.1"/>
    </source>
</evidence>
<organism evidence="3 4">
    <name type="scientific">Hymenobacter mucosus</name>
    <dbReference type="NCBI Taxonomy" id="1411120"/>
    <lineage>
        <taxon>Bacteria</taxon>
        <taxon>Pseudomonadati</taxon>
        <taxon>Bacteroidota</taxon>
        <taxon>Cytophagia</taxon>
        <taxon>Cytophagales</taxon>
        <taxon>Hymenobacteraceae</taxon>
        <taxon>Hymenobacter</taxon>
    </lineage>
</organism>
<dbReference type="PANTHER" id="PTHR42742">
    <property type="entry name" value="TRANSCRIPTIONAL REPRESSOR MPRA"/>
    <property type="match status" value="1"/>
</dbReference>
<keyword evidence="4" id="KW-1185">Reference proteome</keyword>
<dbReference type="PIRSF" id="PIRSF026713">
    <property type="entry name" value="PMI_Firm_long_prd"/>
    <property type="match status" value="1"/>
</dbReference>